<dbReference type="OrthoDB" id="10337658at2759"/>
<sequence length="435" mass="47131">MAVWDKKEGLSPQQHQQQAAPAFRLPSASDAVAIPEAQQPPSAGVDAEDTKPSAAAGMPCKGDSKQELDASPRRTVRFPHQPISAIWVADSVLDYNRRSIVVDLSKTPFALFRRDAVMMKQARTSVDPSAPLPPPGPPALSPPRLRAAAAACPAPFPAPPGRSPVGSSDAAADSDASPSPPSAERRRPGGDRLAKLWESESSESSEGHTDLETDDTETDWHSDADDCCSVGSGTEEAPPCVVEQQQLRRGSNSEAGSPAFYGVWKRTSSEGYEELLLSSGVPKRAVAMAMKKHPVHIIDHDGSYFRLIVKNGLSKVDNTFFIGDEPKQDIIGKQSYEVSMNWAHLSGHGREDELALTSICHQAGEEVIAIRSLHEGGDQMVLTQIVRRPAEGYEVRAKHFFKRVTSKSELRSGGKQQHKQQKGLSSTIVTVRRKK</sequence>
<protein>
    <submittedName>
        <fullName evidence="2">Uncharacterized protein</fullName>
    </submittedName>
</protein>
<feature type="compositionally biased region" description="Basic and acidic residues" evidence="1">
    <location>
        <begin position="183"/>
        <end position="198"/>
    </location>
</feature>
<keyword evidence="3" id="KW-1185">Reference proteome</keyword>
<name>D7G864_ECTSI</name>
<dbReference type="AlphaFoldDB" id="D7G864"/>
<feature type="compositionally biased region" description="Polar residues" evidence="1">
    <location>
        <begin position="243"/>
        <end position="255"/>
    </location>
</feature>
<evidence type="ECO:0000313" key="2">
    <source>
        <dbReference type="EMBL" id="CBJ27927.1"/>
    </source>
</evidence>
<dbReference type="SUPFAM" id="SSF50814">
    <property type="entry name" value="Lipocalins"/>
    <property type="match status" value="1"/>
</dbReference>
<gene>
    <name evidence="2" type="ORF">Esi_0087_0048</name>
</gene>
<feature type="compositionally biased region" description="Pro residues" evidence="1">
    <location>
        <begin position="130"/>
        <end position="141"/>
    </location>
</feature>
<reference evidence="2 3" key="1">
    <citation type="journal article" date="2010" name="Nature">
        <title>The Ectocarpus genome and the independent evolution of multicellularity in brown algae.</title>
        <authorList>
            <person name="Cock J.M."/>
            <person name="Sterck L."/>
            <person name="Rouze P."/>
            <person name="Scornet D."/>
            <person name="Allen A.E."/>
            <person name="Amoutzias G."/>
            <person name="Anthouard V."/>
            <person name="Artiguenave F."/>
            <person name="Aury J.M."/>
            <person name="Badger J.H."/>
            <person name="Beszteri B."/>
            <person name="Billiau K."/>
            <person name="Bonnet E."/>
            <person name="Bothwell J.H."/>
            <person name="Bowler C."/>
            <person name="Boyen C."/>
            <person name="Brownlee C."/>
            <person name="Carrano C.J."/>
            <person name="Charrier B."/>
            <person name="Cho G.Y."/>
            <person name="Coelho S.M."/>
            <person name="Collen J."/>
            <person name="Corre E."/>
            <person name="Da Silva C."/>
            <person name="Delage L."/>
            <person name="Delaroque N."/>
            <person name="Dittami S.M."/>
            <person name="Doulbeau S."/>
            <person name="Elias M."/>
            <person name="Farnham G."/>
            <person name="Gachon C.M."/>
            <person name="Gschloessl B."/>
            <person name="Heesch S."/>
            <person name="Jabbari K."/>
            <person name="Jubin C."/>
            <person name="Kawai H."/>
            <person name="Kimura K."/>
            <person name="Kloareg B."/>
            <person name="Kupper F.C."/>
            <person name="Lang D."/>
            <person name="Le Bail A."/>
            <person name="Leblanc C."/>
            <person name="Lerouge P."/>
            <person name="Lohr M."/>
            <person name="Lopez P.J."/>
            <person name="Martens C."/>
            <person name="Maumus F."/>
            <person name="Michel G."/>
            <person name="Miranda-Saavedra D."/>
            <person name="Morales J."/>
            <person name="Moreau H."/>
            <person name="Motomura T."/>
            <person name="Nagasato C."/>
            <person name="Napoli C.A."/>
            <person name="Nelson D.R."/>
            <person name="Nyvall-Collen P."/>
            <person name="Peters A.F."/>
            <person name="Pommier C."/>
            <person name="Potin P."/>
            <person name="Poulain J."/>
            <person name="Quesneville H."/>
            <person name="Read B."/>
            <person name="Rensing S.A."/>
            <person name="Ritter A."/>
            <person name="Rousvoal S."/>
            <person name="Samanta M."/>
            <person name="Samson G."/>
            <person name="Schroeder D.C."/>
            <person name="Segurens B."/>
            <person name="Strittmatter M."/>
            <person name="Tonon T."/>
            <person name="Tregear J.W."/>
            <person name="Valentin K."/>
            <person name="von Dassow P."/>
            <person name="Yamagishi T."/>
            <person name="Van de Peer Y."/>
            <person name="Wincker P."/>
        </authorList>
    </citation>
    <scope>NUCLEOTIDE SEQUENCE [LARGE SCALE GENOMIC DNA]</scope>
    <source>
        <strain evidence="3">Ec32 / CCAP1310/4</strain>
    </source>
</reference>
<evidence type="ECO:0000256" key="1">
    <source>
        <dbReference type="SAM" id="MobiDB-lite"/>
    </source>
</evidence>
<dbReference type="Proteomes" id="UP000002630">
    <property type="component" value="Linkage Group LG26"/>
</dbReference>
<dbReference type="EMBL" id="FN649751">
    <property type="protein sequence ID" value="CBJ27927.1"/>
    <property type="molecule type" value="Genomic_DNA"/>
</dbReference>
<accession>D7G864</accession>
<dbReference type="Gene3D" id="2.40.128.20">
    <property type="match status" value="1"/>
</dbReference>
<dbReference type="InParanoid" id="D7G864"/>
<proteinExistence type="predicted"/>
<dbReference type="InterPro" id="IPR012674">
    <property type="entry name" value="Calycin"/>
</dbReference>
<evidence type="ECO:0000313" key="3">
    <source>
        <dbReference type="Proteomes" id="UP000002630"/>
    </source>
</evidence>
<feature type="region of interest" description="Disordered" evidence="1">
    <location>
        <begin position="1"/>
        <end position="73"/>
    </location>
</feature>
<feature type="compositionally biased region" description="Basic and acidic residues" evidence="1">
    <location>
        <begin position="62"/>
        <end position="72"/>
    </location>
</feature>
<feature type="compositionally biased region" description="Low complexity" evidence="1">
    <location>
        <begin position="163"/>
        <end position="177"/>
    </location>
</feature>
<feature type="region of interest" description="Disordered" evidence="1">
    <location>
        <begin position="406"/>
        <end position="435"/>
    </location>
</feature>
<feature type="compositionally biased region" description="Low complexity" evidence="1">
    <location>
        <begin position="12"/>
        <end position="22"/>
    </location>
</feature>
<feature type="compositionally biased region" description="Low complexity" evidence="1">
    <location>
        <begin position="142"/>
        <end position="153"/>
    </location>
</feature>
<feature type="region of interest" description="Disordered" evidence="1">
    <location>
        <begin position="123"/>
        <end position="255"/>
    </location>
</feature>
<dbReference type="EMBL" id="FN649107">
    <property type="protein sequence ID" value="CBJ27927.1"/>
    <property type="molecule type" value="Genomic_DNA"/>
</dbReference>
<organism evidence="2 3">
    <name type="scientific">Ectocarpus siliculosus</name>
    <name type="common">Brown alga</name>
    <name type="synonym">Conferva siliculosa</name>
    <dbReference type="NCBI Taxonomy" id="2880"/>
    <lineage>
        <taxon>Eukaryota</taxon>
        <taxon>Sar</taxon>
        <taxon>Stramenopiles</taxon>
        <taxon>Ochrophyta</taxon>
        <taxon>PX clade</taxon>
        <taxon>Phaeophyceae</taxon>
        <taxon>Ectocarpales</taxon>
        <taxon>Ectocarpaceae</taxon>
        <taxon>Ectocarpus</taxon>
    </lineage>
</organism>